<sequence>MTSMSRIRRQRGVALPVMLIMLVVMMVSSIYLLRSTNSTALTTSNLAQEDALSKAADLGIHAAFDWLSSVPNKNVLYNDVPAAGYVATINPGAGQGVSNPAFWQGSVTVWDASRRHQVEYVIHRMCQFAGAHNASVPKNRCTLTAARQNLQAKTHAGDSLSSDAPAYQGKPQLHYLITARIAGPRGGNVMNQAVVMMGP</sequence>
<organism evidence="2 3">
    <name type="scientific">Pseudoduganella umbonata</name>
    <dbReference type="NCBI Taxonomy" id="864828"/>
    <lineage>
        <taxon>Bacteria</taxon>
        <taxon>Pseudomonadati</taxon>
        <taxon>Pseudomonadota</taxon>
        <taxon>Betaproteobacteria</taxon>
        <taxon>Burkholderiales</taxon>
        <taxon>Oxalobacteraceae</taxon>
        <taxon>Telluria group</taxon>
        <taxon>Pseudoduganella</taxon>
    </lineage>
</organism>
<evidence type="ECO:0000256" key="1">
    <source>
        <dbReference type="SAM" id="Phobius"/>
    </source>
</evidence>
<evidence type="ECO:0008006" key="4">
    <source>
        <dbReference type="Google" id="ProtNLM"/>
    </source>
</evidence>
<keyword evidence="1" id="KW-1133">Transmembrane helix</keyword>
<keyword evidence="1" id="KW-0472">Membrane</keyword>
<gene>
    <name evidence="2" type="ORF">FCL38_08945</name>
</gene>
<evidence type="ECO:0000313" key="3">
    <source>
        <dbReference type="Proteomes" id="UP000298763"/>
    </source>
</evidence>
<reference evidence="2 3" key="1">
    <citation type="submission" date="2019-05" db="EMBL/GenBank/DDBJ databases">
        <title>Draft Genome Sequences of Six Type Strains of the Genus Massilia.</title>
        <authorList>
            <person name="Miess H."/>
            <person name="Frediansyhah A."/>
            <person name="Gross H."/>
        </authorList>
    </citation>
    <scope>NUCLEOTIDE SEQUENCE [LARGE SCALE GENOMIC DNA]</scope>
    <source>
        <strain evidence="2 3">DSMZ 26121</strain>
    </source>
</reference>
<protein>
    <recommendedName>
        <fullName evidence="4">Tfp pilus assembly protein PilX</fullName>
    </recommendedName>
</protein>
<keyword evidence="3" id="KW-1185">Reference proteome</keyword>
<evidence type="ECO:0000313" key="2">
    <source>
        <dbReference type="EMBL" id="QCP10542.1"/>
    </source>
</evidence>
<accession>A0ABX5UFK7</accession>
<keyword evidence="1" id="KW-0812">Transmembrane</keyword>
<dbReference type="EMBL" id="CP040017">
    <property type="protein sequence ID" value="QCP10542.1"/>
    <property type="molecule type" value="Genomic_DNA"/>
</dbReference>
<name>A0ABX5UFK7_9BURK</name>
<dbReference type="Proteomes" id="UP000298763">
    <property type="component" value="Chromosome"/>
</dbReference>
<feature type="transmembrane region" description="Helical" evidence="1">
    <location>
        <begin position="12"/>
        <end position="33"/>
    </location>
</feature>
<proteinExistence type="predicted"/>